<feature type="compositionally biased region" description="Polar residues" evidence="1">
    <location>
        <begin position="62"/>
        <end position="73"/>
    </location>
</feature>
<dbReference type="OrthoDB" id="3362246at2759"/>
<dbReference type="Proteomes" id="UP000717328">
    <property type="component" value="Unassembled WGS sequence"/>
</dbReference>
<reference evidence="2" key="1">
    <citation type="submission" date="2021-02" db="EMBL/GenBank/DDBJ databases">
        <authorList>
            <person name="Nieuwenhuis M."/>
            <person name="Van De Peppel L.J.J."/>
        </authorList>
    </citation>
    <scope>NUCLEOTIDE SEQUENCE</scope>
    <source>
        <strain evidence="2">D49</strain>
    </source>
</reference>
<evidence type="ECO:0000313" key="2">
    <source>
        <dbReference type="EMBL" id="KAG5637162.1"/>
    </source>
</evidence>
<keyword evidence="3" id="KW-1185">Reference proteome</keyword>
<feature type="compositionally biased region" description="Low complexity" evidence="1">
    <location>
        <begin position="119"/>
        <end position="156"/>
    </location>
</feature>
<organism evidence="2 3">
    <name type="scientific">Sphagnurus paluster</name>
    <dbReference type="NCBI Taxonomy" id="117069"/>
    <lineage>
        <taxon>Eukaryota</taxon>
        <taxon>Fungi</taxon>
        <taxon>Dikarya</taxon>
        <taxon>Basidiomycota</taxon>
        <taxon>Agaricomycotina</taxon>
        <taxon>Agaricomycetes</taxon>
        <taxon>Agaricomycetidae</taxon>
        <taxon>Agaricales</taxon>
        <taxon>Tricholomatineae</taxon>
        <taxon>Lyophyllaceae</taxon>
        <taxon>Sphagnurus</taxon>
    </lineage>
</organism>
<name>A0A9P7FY10_9AGAR</name>
<evidence type="ECO:0000256" key="1">
    <source>
        <dbReference type="SAM" id="MobiDB-lite"/>
    </source>
</evidence>
<gene>
    <name evidence="2" type="ORF">H0H81_005565</name>
</gene>
<dbReference type="EMBL" id="JABCKI010005855">
    <property type="protein sequence ID" value="KAG5637162.1"/>
    <property type="molecule type" value="Genomic_DNA"/>
</dbReference>
<comment type="caution">
    <text evidence="2">The sequence shown here is derived from an EMBL/GenBank/DDBJ whole genome shotgun (WGS) entry which is preliminary data.</text>
</comment>
<proteinExistence type="predicted"/>
<reference evidence="2" key="2">
    <citation type="submission" date="2021-10" db="EMBL/GenBank/DDBJ databases">
        <title>Phylogenomics reveals ancestral predisposition of the termite-cultivated fungus Termitomyces towards a domesticated lifestyle.</title>
        <authorList>
            <person name="Auxier B."/>
            <person name="Grum-Grzhimaylo A."/>
            <person name="Cardenas M.E."/>
            <person name="Lodge J.D."/>
            <person name="Laessoe T."/>
            <person name="Pedersen O."/>
            <person name="Smith M.E."/>
            <person name="Kuyper T.W."/>
            <person name="Franco-Molano E.A."/>
            <person name="Baroni T.J."/>
            <person name="Aanen D.K."/>
        </authorList>
    </citation>
    <scope>NUCLEOTIDE SEQUENCE</scope>
    <source>
        <strain evidence="2">D49</strain>
    </source>
</reference>
<feature type="region of interest" description="Disordered" evidence="1">
    <location>
        <begin position="62"/>
        <end position="156"/>
    </location>
</feature>
<sequence>MTVTALTDRVFSILPGNQPGAAALQTFPSSSATSLTWNVNIAVGTSIGLSLRDSTGAVAQSAPFTINPGSDTSCVGKPESSGSEAPTAGQTSGSGSSTPASSPSTPATTPASPTPTPTTPVSTPVSTPTSSPTTPASSSNTSAAASSTRNAAPTQAAGFGAAAAVGAAVIALLA</sequence>
<protein>
    <submittedName>
        <fullName evidence="2">Uncharacterized protein</fullName>
    </submittedName>
</protein>
<evidence type="ECO:0000313" key="3">
    <source>
        <dbReference type="Proteomes" id="UP000717328"/>
    </source>
</evidence>
<accession>A0A9P7FY10</accession>
<dbReference type="AlphaFoldDB" id="A0A9P7FY10"/>
<feature type="compositionally biased region" description="Low complexity" evidence="1">
    <location>
        <begin position="85"/>
        <end position="111"/>
    </location>
</feature>